<feature type="binding site" evidence="1">
    <location>
        <position position="90"/>
    </location>
    <ligand>
        <name>Ni(2+)</name>
        <dbReference type="ChEBI" id="CHEBI:49786"/>
    </ligand>
</feature>
<keyword evidence="1" id="KW-0479">Metal-binding</keyword>
<evidence type="ECO:0000259" key="3">
    <source>
        <dbReference type="Pfam" id="PF08279"/>
    </source>
</evidence>
<dbReference type="SUPFAM" id="SSF46785">
    <property type="entry name" value="Winged helix' DNA-binding domain"/>
    <property type="match status" value="1"/>
</dbReference>
<dbReference type="InterPro" id="IPR036390">
    <property type="entry name" value="WH_DNA-bd_sf"/>
</dbReference>
<evidence type="ECO:0000313" key="6">
    <source>
        <dbReference type="Proteomes" id="UP000095651"/>
    </source>
</evidence>
<dbReference type="Pfam" id="PF08279">
    <property type="entry name" value="HTH_11"/>
    <property type="match status" value="1"/>
</dbReference>
<evidence type="ECO:0000259" key="2">
    <source>
        <dbReference type="Pfam" id="PF02829"/>
    </source>
</evidence>
<feature type="domain" description="3H" evidence="2">
    <location>
        <begin position="79"/>
        <end position="174"/>
    </location>
</feature>
<dbReference type="PIRSF" id="PIRSF037847">
    <property type="entry name" value="NiaR"/>
    <property type="match status" value="1"/>
</dbReference>
<dbReference type="InterPro" id="IPR036388">
    <property type="entry name" value="WH-like_DNA-bd_sf"/>
</dbReference>
<name>A0A174B0S1_9FIRM</name>
<dbReference type="PANTHER" id="PTHR40068">
    <property type="entry name" value="TRANSCRIPTION REPRESSOR NIAR-RELATED"/>
    <property type="match status" value="1"/>
</dbReference>
<organism evidence="4 6">
    <name type="scientific">Hungatella hathewayi</name>
    <dbReference type="NCBI Taxonomy" id="154046"/>
    <lineage>
        <taxon>Bacteria</taxon>
        <taxon>Bacillati</taxon>
        <taxon>Bacillota</taxon>
        <taxon>Clostridia</taxon>
        <taxon>Lachnospirales</taxon>
        <taxon>Lachnospiraceae</taxon>
        <taxon>Hungatella</taxon>
    </lineage>
</organism>
<sequence>MDRVDGDKRRQQIMEILNQETSPVSGAELAKRAGVSRQVVVQDIALLRAENKEIMSTNKGYVLYKPQQGAEKARVRVFRVNHDTEHMLDELQTIVDYGGRILDVSIEHALYGQISVDLIINNRLDALEFVNQMAMSRDQPLKVLTGGCHYHTVAADSEKNLDMIEMELQRKGYLV</sequence>
<dbReference type="InterPro" id="IPR004173">
    <property type="entry name" value="3H_domain"/>
</dbReference>
<reference evidence="5 7" key="2">
    <citation type="submission" date="2018-08" db="EMBL/GenBank/DDBJ databases">
        <title>A genome reference for cultivated species of the human gut microbiota.</title>
        <authorList>
            <person name="Zou Y."/>
            <person name="Xue W."/>
            <person name="Luo G."/>
        </authorList>
    </citation>
    <scope>NUCLEOTIDE SEQUENCE [LARGE SCALE GENOMIC DNA]</scope>
    <source>
        <strain evidence="5 7">TF05-11AC</strain>
    </source>
</reference>
<dbReference type="GO" id="GO:0046872">
    <property type="term" value="F:metal ion binding"/>
    <property type="evidence" value="ECO:0007669"/>
    <property type="project" value="UniProtKB-KW"/>
</dbReference>
<dbReference type="RefSeq" id="WP_055653803.1">
    <property type="nucleotide sequence ID" value="NZ_CABIXC010000003.1"/>
</dbReference>
<dbReference type="InterPro" id="IPR013196">
    <property type="entry name" value="HTH_11"/>
</dbReference>
<dbReference type="InterPro" id="IPR035922">
    <property type="entry name" value="3H_dom_sf"/>
</dbReference>
<feature type="domain" description="Helix-turn-helix type 11" evidence="3">
    <location>
        <begin position="9"/>
        <end position="61"/>
    </location>
</feature>
<proteinExistence type="predicted"/>
<evidence type="ECO:0000313" key="7">
    <source>
        <dbReference type="Proteomes" id="UP000261257"/>
    </source>
</evidence>
<dbReference type="AlphaFoldDB" id="A0A174B0S1"/>
<dbReference type="EMBL" id="CYZE01000003">
    <property type="protein sequence ID" value="CUN93245.1"/>
    <property type="molecule type" value="Genomic_DNA"/>
</dbReference>
<dbReference type="PANTHER" id="PTHR40068:SF1">
    <property type="entry name" value="TRANSCRIPTION REPRESSOR NIAR-RELATED"/>
    <property type="match status" value="1"/>
</dbReference>
<dbReference type="Proteomes" id="UP000095651">
    <property type="component" value="Unassembled WGS sequence"/>
</dbReference>
<evidence type="ECO:0000313" key="4">
    <source>
        <dbReference type="EMBL" id="CUN93245.1"/>
    </source>
</evidence>
<dbReference type="SUPFAM" id="SSF75500">
    <property type="entry name" value="Putative transcriptional regulator TM1602, C-terminal domain"/>
    <property type="match status" value="1"/>
</dbReference>
<feature type="binding site" evidence="1">
    <location>
        <position position="82"/>
    </location>
    <ligand>
        <name>Ni(2+)</name>
        <dbReference type="ChEBI" id="CHEBI:49786"/>
    </ligand>
</feature>
<dbReference type="InterPro" id="IPR026043">
    <property type="entry name" value="NadR"/>
</dbReference>
<evidence type="ECO:0000313" key="5">
    <source>
        <dbReference type="EMBL" id="RGM04273.1"/>
    </source>
</evidence>
<protein>
    <submittedName>
        <fullName evidence="4">Helix-turn-helix type 11 domain-containing protein</fullName>
    </submittedName>
    <submittedName>
        <fullName evidence="5">Transcription repressor NadR</fullName>
    </submittedName>
</protein>
<dbReference type="Gene3D" id="1.10.10.10">
    <property type="entry name" value="Winged helix-like DNA-binding domain superfamily/Winged helix DNA-binding domain"/>
    <property type="match status" value="1"/>
</dbReference>
<dbReference type="EMBL" id="QSSQ01000010">
    <property type="protein sequence ID" value="RGM04273.1"/>
    <property type="molecule type" value="Genomic_DNA"/>
</dbReference>
<dbReference type="Proteomes" id="UP000261257">
    <property type="component" value="Unassembled WGS sequence"/>
</dbReference>
<gene>
    <name evidence="4" type="primary">niaR</name>
    <name evidence="5" type="ORF">DXC39_12810</name>
    <name evidence="4" type="ORF">ERS852407_01413</name>
</gene>
<dbReference type="Pfam" id="PF02829">
    <property type="entry name" value="3H"/>
    <property type="match status" value="1"/>
</dbReference>
<feature type="binding site" evidence="1">
    <location>
        <position position="149"/>
    </location>
    <ligand>
        <name>Ni(2+)</name>
        <dbReference type="ChEBI" id="CHEBI:49786"/>
    </ligand>
</feature>
<keyword evidence="1" id="KW-0533">Nickel</keyword>
<accession>A0A174B0S1</accession>
<evidence type="ECO:0000256" key="1">
    <source>
        <dbReference type="PIRSR" id="PIRSR037847-1"/>
    </source>
</evidence>
<feature type="binding site" evidence="1">
    <location>
        <position position="151"/>
    </location>
    <ligand>
        <name>Ni(2+)</name>
        <dbReference type="ChEBI" id="CHEBI:49786"/>
    </ligand>
</feature>
<reference evidence="4 6" key="1">
    <citation type="submission" date="2015-09" db="EMBL/GenBank/DDBJ databases">
        <authorList>
            <consortium name="Pathogen Informatics"/>
        </authorList>
    </citation>
    <scope>NUCLEOTIDE SEQUENCE [LARGE SCALE GENOMIC DNA]</scope>
    <source>
        <strain evidence="4 6">2789STDY5608850</strain>
    </source>
</reference>
<dbReference type="Gene3D" id="3.30.1340.20">
    <property type="entry name" value="3H domain"/>
    <property type="match status" value="1"/>
</dbReference>